<reference evidence="7" key="1">
    <citation type="submission" date="2023-10" db="EMBL/GenBank/DDBJ databases">
        <title>Chromosome-level genome of the transformable northern wattle, Acacia crassicarpa.</title>
        <authorList>
            <person name="Massaro I."/>
            <person name="Sinha N.R."/>
            <person name="Poethig S."/>
            <person name="Leichty A.R."/>
        </authorList>
    </citation>
    <scope>NUCLEOTIDE SEQUENCE</scope>
    <source>
        <strain evidence="7">Acra3RX</strain>
        <tissue evidence="7">Leaf</tissue>
    </source>
</reference>
<dbReference type="Pfam" id="PF00403">
    <property type="entry name" value="HMA"/>
    <property type="match status" value="2"/>
</dbReference>
<dbReference type="InterPro" id="IPR006121">
    <property type="entry name" value="HMA_dom"/>
</dbReference>
<dbReference type="PANTHER" id="PTHR46195:SF12">
    <property type="entry name" value="HEAVY METAL-ASSOCIATED ISOPRENYLATED PLANT PROTEIN 4"/>
    <property type="match status" value="1"/>
</dbReference>
<feature type="compositionally biased region" description="Basic and acidic residues" evidence="5">
    <location>
        <begin position="326"/>
        <end position="340"/>
    </location>
</feature>
<dbReference type="InterPro" id="IPR036163">
    <property type="entry name" value="HMA_dom_sf"/>
</dbReference>
<proteinExistence type="inferred from homology"/>
<organism evidence="7 8">
    <name type="scientific">Acacia crassicarpa</name>
    <name type="common">northern wattle</name>
    <dbReference type="NCBI Taxonomy" id="499986"/>
    <lineage>
        <taxon>Eukaryota</taxon>
        <taxon>Viridiplantae</taxon>
        <taxon>Streptophyta</taxon>
        <taxon>Embryophyta</taxon>
        <taxon>Tracheophyta</taxon>
        <taxon>Spermatophyta</taxon>
        <taxon>Magnoliopsida</taxon>
        <taxon>eudicotyledons</taxon>
        <taxon>Gunneridae</taxon>
        <taxon>Pentapetalae</taxon>
        <taxon>rosids</taxon>
        <taxon>fabids</taxon>
        <taxon>Fabales</taxon>
        <taxon>Fabaceae</taxon>
        <taxon>Caesalpinioideae</taxon>
        <taxon>mimosoid clade</taxon>
        <taxon>Acacieae</taxon>
        <taxon>Acacia</taxon>
    </lineage>
</organism>
<comment type="caution">
    <text evidence="7">The sequence shown here is derived from an EMBL/GenBank/DDBJ whole genome shotgun (WGS) entry which is preliminary data.</text>
</comment>
<dbReference type="PANTHER" id="PTHR46195">
    <property type="entry name" value="HEAVY METAL-ASSOCIATED ISOPRENYLATED PLANT PROTEIN 7"/>
    <property type="match status" value="1"/>
</dbReference>
<keyword evidence="3" id="KW-0636">Prenylation</keyword>
<dbReference type="EMBL" id="JAWXYG010000007">
    <property type="protein sequence ID" value="KAK4268019.1"/>
    <property type="molecule type" value="Genomic_DNA"/>
</dbReference>
<keyword evidence="2" id="KW-0479">Metal-binding</keyword>
<evidence type="ECO:0000256" key="2">
    <source>
        <dbReference type="ARBA" id="ARBA00022723"/>
    </source>
</evidence>
<protein>
    <recommendedName>
        <fullName evidence="6">HMA domain-containing protein</fullName>
    </recommendedName>
</protein>
<dbReference type="AlphaFoldDB" id="A0AAE1JHB8"/>
<gene>
    <name evidence="7" type="ORF">QN277_024726</name>
</gene>
<keyword evidence="1" id="KW-0488">Methylation</keyword>
<evidence type="ECO:0000259" key="6">
    <source>
        <dbReference type="PROSITE" id="PS50846"/>
    </source>
</evidence>
<dbReference type="GO" id="GO:0046872">
    <property type="term" value="F:metal ion binding"/>
    <property type="evidence" value="ECO:0007669"/>
    <property type="project" value="UniProtKB-KW"/>
</dbReference>
<feature type="domain" description="HMA" evidence="6">
    <location>
        <begin position="25"/>
        <end position="88"/>
    </location>
</feature>
<evidence type="ECO:0000256" key="1">
    <source>
        <dbReference type="ARBA" id="ARBA00022481"/>
    </source>
</evidence>
<dbReference type="CDD" id="cd00371">
    <property type="entry name" value="HMA"/>
    <property type="match status" value="1"/>
</dbReference>
<keyword evidence="8" id="KW-1185">Reference proteome</keyword>
<feature type="region of interest" description="Disordered" evidence="5">
    <location>
        <begin position="1"/>
        <end position="22"/>
    </location>
</feature>
<evidence type="ECO:0000256" key="4">
    <source>
        <dbReference type="ARBA" id="ARBA00024045"/>
    </source>
</evidence>
<dbReference type="PROSITE" id="PS50846">
    <property type="entry name" value="HMA_2"/>
    <property type="match status" value="2"/>
</dbReference>
<dbReference type="InterPro" id="IPR044577">
    <property type="entry name" value="HIPP4/7/8/17/18/19"/>
</dbReference>
<dbReference type="Proteomes" id="UP001293593">
    <property type="component" value="Unassembled WGS sequence"/>
</dbReference>
<evidence type="ECO:0000313" key="8">
    <source>
        <dbReference type="Proteomes" id="UP001293593"/>
    </source>
</evidence>
<name>A0AAE1JHB8_9FABA</name>
<keyword evidence="3" id="KW-0449">Lipoprotein</keyword>
<evidence type="ECO:0000313" key="7">
    <source>
        <dbReference type="EMBL" id="KAK4268019.1"/>
    </source>
</evidence>
<feature type="domain" description="HMA" evidence="6">
    <location>
        <begin position="113"/>
        <end position="177"/>
    </location>
</feature>
<evidence type="ECO:0000256" key="3">
    <source>
        <dbReference type="ARBA" id="ARBA00023289"/>
    </source>
</evidence>
<comment type="similarity">
    <text evidence="4">Belongs to the HIPP family.</text>
</comment>
<dbReference type="Gene3D" id="3.30.70.100">
    <property type="match status" value="2"/>
</dbReference>
<feature type="compositionally biased region" description="Basic and acidic residues" evidence="5">
    <location>
        <begin position="183"/>
        <end position="319"/>
    </location>
</feature>
<dbReference type="SUPFAM" id="SSF55008">
    <property type="entry name" value="HMA, heavy metal-associated domain"/>
    <property type="match status" value="2"/>
</dbReference>
<feature type="region of interest" description="Disordered" evidence="5">
    <location>
        <begin position="183"/>
        <end position="343"/>
    </location>
</feature>
<evidence type="ECO:0000256" key="5">
    <source>
        <dbReference type="SAM" id="MobiDB-lite"/>
    </source>
</evidence>
<accession>A0AAE1JHB8</accession>
<sequence length="390" mass="44868">MAAGKEEKKEDKGKEKEEKKEGSEVINAIYKVNLHCQQCVRKIKKHLLVTQGVQNVETDMEKGEIKVKGKLDPLKILELIEKKSNKKVELISPKIKIEPPKEKPKEIKKEPIIRTITAKVHMHCDKCERDLKTKLIKHRGIFSVKTDQEAEIVIIEGSIEPERLLRFLKRKVHKNAEIISSKDEKKVEDKEKGKAVESTKEKGEGKSTGESKEKEKEKKKGGEQEKEEKREEKSVVVVSTKEKEKEKKKDGESEKDEKREEKSVVVVSTKEKEKKKDGEQEKEEKREDKSVVVVSTEEKEKEKKKDGEPEKKQKGEDKSVVVVVSTKEKEKENMKKKEISDGLEETTQIIQIQEDTKVEIVAKHNVPYIIHYVYAPQIFSDENPNACSIS</sequence>